<evidence type="ECO:0000256" key="2">
    <source>
        <dbReference type="ARBA" id="ARBA00022475"/>
    </source>
</evidence>
<dbReference type="Proteomes" id="UP001060070">
    <property type="component" value="Chromosome"/>
</dbReference>
<dbReference type="AlphaFoldDB" id="A0AB38THS7"/>
<dbReference type="PANTHER" id="PTHR47089">
    <property type="entry name" value="ABC TRANSPORTER, PERMEASE PROTEIN"/>
    <property type="match status" value="1"/>
</dbReference>
<dbReference type="PANTHER" id="PTHR47089:SF1">
    <property type="entry name" value="GUANOSINE ABC TRANSPORTER PERMEASE PROTEIN NUPP"/>
    <property type="match status" value="1"/>
</dbReference>
<dbReference type="EMBL" id="CP088147">
    <property type="protein sequence ID" value="UTU54096.1"/>
    <property type="molecule type" value="Genomic_DNA"/>
</dbReference>
<evidence type="ECO:0000313" key="7">
    <source>
        <dbReference type="EMBL" id="UTU54096.1"/>
    </source>
</evidence>
<dbReference type="CDD" id="cd06580">
    <property type="entry name" value="TM_PBP1_transp_TpRbsC_like"/>
    <property type="match status" value="1"/>
</dbReference>
<accession>A0AB38THS7</accession>
<gene>
    <name evidence="7" type="ORF">LRP29_12175</name>
</gene>
<evidence type="ECO:0000256" key="5">
    <source>
        <dbReference type="ARBA" id="ARBA00023136"/>
    </source>
</evidence>
<feature type="transmembrane region" description="Helical" evidence="6">
    <location>
        <begin position="248"/>
        <end position="269"/>
    </location>
</feature>
<feature type="transmembrane region" description="Helical" evidence="6">
    <location>
        <begin position="16"/>
        <end position="38"/>
    </location>
</feature>
<feature type="transmembrane region" description="Helical" evidence="6">
    <location>
        <begin position="326"/>
        <end position="346"/>
    </location>
</feature>
<organism evidence="7 8">
    <name type="scientific">Mesorhizobium ciceri</name>
    <dbReference type="NCBI Taxonomy" id="39645"/>
    <lineage>
        <taxon>Bacteria</taxon>
        <taxon>Pseudomonadati</taxon>
        <taxon>Pseudomonadota</taxon>
        <taxon>Alphaproteobacteria</taxon>
        <taxon>Hyphomicrobiales</taxon>
        <taxon>Phyllobacteriaceae</taxon>
        <taxon>Mesorhizobium</taxon>
    </lineage>
</organism>
<name>A0AB38THS7_9HYPH</name>
<keyword evidence="8" id="KW-1185">Reference proteome</keyword>
<evidence type="ECO:0000256" key="4">
    <source>
        <dbReference type="ARBA" id="ARBA00022989"/>
    </source>
</evidence>
<feature type="transmembrane region" description="Helical" evidence="6">
    <location>
        <begin position="91"/>
        <end position="107"/>
    </location>
</feature>
<feature type="transmembrane region" description="Helical" evidence="6">
    <location>
        <begin position="146"/>
        <end position="164"/>
    </location>
</feature>
<proteinExistence type="predicted"/>
<dbReference type="GO" id="GO:0005886">
    <property type="term" value="C:plasma membrane"/>
    <property type="evidence" value="ECO:0007669"/>
    <property type="project" value="UniProtKB-SubCell"/>
</dbReference>
<dbReference type="GO" id="GO:0022857">
    <property type="term" value="F:transmembrane transporter activity"/>
    <property type="evidence" value="ECO:0007669"/>
    <property type="project" value="InterPro"/>
</dbReference>
<dbReference type="InterPro" id="IPR001851">
    <property type="entry name" value="ABC_transp_permease"/>
</dbReference>
<evidence type="ECO:0000313" key="8">
    <source>
        <dbReference type="Proteomes" id="UP001060070"/>
    </source>
</evidence>
<evidence type="ECO:0000256" key="6">
    <source>
        <dbReference type="SAM" id="Phobius"/>
    </source>
</evidence>
<keyword evidence="4 6" id="KW-1133">Transmembrane helix</keyword>
<dbReference type="Pfam" id="PF02653">
    <property type="entry name" value="BPD_transp_2"/>
    <property type="match status" value="1"/>
</dbReference>
<feature type="transmembrane region" description="Helical" evidence="6">
    <location>
        <begin position="113"/>
        <end position="134"/>
    </location>
</feature>
<evidence type="ECO:0000256" key="3">
    <source>
        <dbReference type="ARBA" id="ARBA00022692"/>
    </source>
</evidence>
<reference evidence="7 8" key="1">
    <citation type="journal article" date="2022" name="Microbiol. Resour. Announc.">
        <title>Complete Genome Sequence of Mesorhizobium ciceri Strain R30, a Rhizobium Used as a Commercial Inoculant for Chickpea in Argentina.</title>
        <authorList>
            <person name="Foresto E."/>
            <person name="Revale S."/>
            <person name="Primo E."/>
            <person name="Nievas F."/>
            <person name="Carezzano E."/>
            <person name="Puente M."/>
            <person name="Alzari P."/>
            <person name="Mart M."/>
            <person name="Ben-Assaya M."/>
            <person name="Mornico D."/>
            <person name="Santoro M."/>
            <person name="Mart F."/>
            <person name="Giordano W."/>
            <person name="Bogino P."/>
        </authorList>
    </citation>
    <scope>NUCLEOTIDE SEQUENCE [LARGE SCALE GENOMIC DNA]</scope>
    <source>
        <strain evidence="7 8">R30</strain>
    </source>
</reference>
<dbReference type="RefSeq" id="WP_024505103.1">
    <property type="nucleotide sequence ID" value="NZ_CP088147.1"/>
</dbReference>
<sequence>MISFQRRSGSSLGRNVVCYSAAMSGALLASAVLLRLSGGDPARAFTALIVGAFGSQGALLGSLAKATPLLLVGLGTVFAFRAKIWNIGQEGQVFAGAMAAYWVSFWIAPLPGWLAVCTLALAGMAGGGVLGLLAGALKARFGTSEIISTVMLNYVVMYLLAYLLDGGPWMATGVTVSYHQSPPIDPSLEWPILLSVGAGKLHVGFLFALAASAFAAVLLDKTSLGYEIRAFGSNPTALTFRGTNVRRLLLTVMLMSGALAGLAGAGELFGVSHRLRAETLLGIGSSGIVVAMVGGLRPSGVMIAALFFGALESGTIYMRLKSGTPAGLVSAMEGLVLLFFLSAAVATRLQIVRREVHA</sequence>
<comment type="subcellular location">
    <subcellularLocation>
        <location evidence="1">Cell membrane</location>
        <topology evidence="1">Multi-pass membrane protein</topology>
    </subcellularLocation>
</comment>
<protein>
    <submittedName>
        <fullName evidence="7">ABC transporter permease</fullName>
    </submittedName>
</protein>
<feature type="transmembrane region" description="Helical" evidence="6">
    <location>
        <begin position="201"/>
        <end position="219"/>
    </location>
</feature>
<keyword evidence="2" id="KW-1003">Cell membrane</keyword>
<keyword evidence="5 6" id="KW-0472">Membrane</keyword>
<evidence type="ECO:0000256" key="1">
    <source>
        <dbReference type="ARBA" id="ARBA00004651"/>
    </source>
</evidence>
<keyword evidence="3 6" id="KW-0812">Transmembrane</keyword>
<feature type="transmembrane region" description="Helical" evidence="6">
    <location>
        <begin position="58"/>
        <end position="79"/>
    </location>
</feature>